<dbReference type="OrthoDB" id="9804590at2"/>
<dbReference type="CDD" id="cd02440">
    <property type="entry name" value="AdoMet_MTases"/>
    <property type="match status" value="1"/>
</dbReference>
<evidence type="ECO:0000313" key="10">
    <source>
        <dbReference type="EMBL" id="TCO72228.1"/>
    </source>
</evidence>
<dbReference type="Gene3D" id="2.40.50.1070">
    <property type="match status" value="1"/>
</dbReference>
<dbReference type="Pfam" id="PF05958">
    <property type="entry name" value="tRNA_U5-meth_tr"/>
    <property type="match status" value="1"/>
</dbReference>
<dbReference type="EMBL" id="SLWX01000019">
    <property type="protein sequence ID" value="TCO72228.1"/>
    <property type="molecule type" value="Genomic_DNA"/>
</dbReference>
<proteinExistence type="inferred from homology"/>
<feature type="active site" evidence="9">
    <location>
        <position position="322"/>
    </location>
</feature>
<dbReference type="FunFam" id="3.40.50.150:FF:000012">
    <property type="entry name" value="tRNA/tmRNA (uracil-C(5))-methyltransferase"/>
    <property type="match status" value="1"/>
</dbReference>
<dbReference type="NCBIfam" id="TIGR02143">
    <property type="entry name" value="trmA_only"/>
    <property type="match status" value="1"/>
</dbReference>
<dbReference type="Gene3D" id="3.40.50.150">
    <property type="entry name" value="Vaccinia Virus protein VP39"/>
    <property type="match status" value="1"/>
</dbReference>
<evidence type="ECO:0000256" key="5">
    <source>
        <dbReference type="ARBA" id="ARBA00051255"/>
    </source>
</evidence>
<dbReference type="AlphaFoldDB" id="A0A4R2KQ41"/>
<feature type="binding site" evidence="7 8">
    <location>
        <position position="297"/>
    </location>
    <ligand>
        <name>S-adenosyl-L-methionine</name>
        <dbReference type="ChEBI" id="CHEBI:59789"/>
    </ligand>
</feature>
<organism evidence="10 11">
    <name type="scientific">Chromatocurvus halotolerans</name>
    <dbReference type="NCBI Taxonomy" id="1132028"/>
    <lineage>
        <taxon>Bacteria</taxon>
        <taxon>Pseudomonadati</taxon>
        <taxon>Pseudomonadota</taxon>
        <taxon>Gammaproteobacteria</taxon>
        <taxon>Cellvibrionales</taxon>
        <taxon>Halieaceae</taxon>
        <taxon>Chromatocurvus</taxon>
    </lineage>
</organism>
<evidence type="ECO:0000256" key="8">
    <source>
        <dbReference type="PROSITE-ProRule" id="PRU01024"/>
    </source>
</evidence>
<dbReference type="RefSeq" id="WP_117319393.1">
    <property type="nucleotide sequence ID" value="NZ_QQSW01000025.1"/>
</dbReference>
<comment type="function">
    <text evidence="7">Dual-specificity methyltransferase that catalyzes the formation of 5-methyluridine at position 54 (m5U54) in all tRNAs, and that of position 341 (m5U341) in tmRNA (transfer-mRNA).</text>
</comment>
<evidence type="ECO:0000313" key="11">
    <source>
        <dbReference type="Proteomes" id="UP000294980"/>
    </source>
</evidence>
<evidence type="ECO:0000256" key="3">
    <source>
        <dbReference type="ARBA" id="ARBA00022691"/>
    </source>
</evidence>
<comment type="caution">
    <text evidence="10">The sequence shown here is derived from an EMBL/GenBank/DDBJ whole genome shotgun (WGS) entry which is preliminary data.</text>
</comment>
<dbReference type="InterPro" id="IPR030391">
    <property type="entry name" value="MeTrfase_TrmA_CS"/>
</dbReference>
<keyword evidence="1 7" id="KW-0489">Methyltransferase</keyword>
<comment type="catalytic activity">
    <reaction evidence="5 7">
        <text>uridine(341) in tmRNA + S-adenosyl-L-methionine = 5-methyluridine(341) in tmRNA + S-adenosyl-L-homocysteine + H(+)</text>
        <dbReference type="Rhea" id="RHEA:43612"/>
        <dbReference type="Rhea" id="RHEA-COMP:10630"/>
        <dbReference type="Rhea" id="RHEA-COMP:10631"/>
        <dbReference type="ChEBI" id="CHEBI:15378"/>
        <dbReference type="ChEBI" id="CHEBI:57856"/>
        <dbReference type="ChEBI" id="CHEBI:59789"/>
        <dbReference type="ChEBI" id="CHEBI:65315"/>
        <dbReference type="ChEBI" id="CHEBI:74447"/>
    </reaction>
</comment>
<dbReference type="FunFam" id="2.40.50.1070:FF:000001">
    <property type="entry name" value="tRNA/tmRNA (uracil-C(5))-methyltransferase"/>
    <property type="match status" value="1"/>
</dbReference>
<dbReference type="GO" id="GO:0030488">
    <property type="term" value="P:tRNA methylation"/>
    <property type="evidence" value="ECO:0007669"/>
    <property type="project" value="UniProtKB-UniRule"/>
</dbReference>
<evidence type="ECO:0000256" key="4">
    <source>
        <dbReference type="ARBA" id="ARBA00022694"/>
    </source>
</evidence>
<dbReference type="GO" id="GO:0030697">
    <property type="term" value="F:tRNA (uracil(54)-C5)-methyltransferase activity, S-adenosyl methionine-dependent"/>
    <property type="evidence" value="ECO:0007669"/>
    <property type="project" value="UniProtKB-UniRule"/>
</dbReference>
<keyword evidence="3 7" id="KW-0949">S-adenosyl-L-methionine</keyword>
<dbReference type="Proteomes" id="UP000294980">
    <property type="component" value="Unassembled WGS sequence"/>
</dbReference>
<dbReference type="InterPro" id="IPR011869">
    <property type="entry name" value="TrmA_MeTrfase"/>
</dbReference>
<feature type="active site" description="Nucleophile" evidence="7 8">
    <location>
        <position position="322"/>
    </location>
</feature>
<feature type="active site" description="Proton acceptor" evidence="7">
    <location>
        <position position="356"/>
    </location>
</feature>
<name>A0A4R2KQ41_9GAMM</name>
<dbReference type="InterPro" id="IPR030390">
    <property type="entry name" value="MeTrfase_TrmA_AS"/>
</dbReference>
<keyword evidence="11" id="KW-1185">Reference proteome</keyword>
<evidence type="ECO:0000256" key="9">
    <source>
        <dbReference type="PROSITE-ProRule" id="PRU10015"/>
    </source>
</evidence>
<dbReference type="GO" id="GO:0019843">
    <property type="term" value="F:rRNA binding"/>
    <property type="evidence" value="ECO:0007669"/>
    <property type="project" value="TreeGrafter"/>
</dbReference>
<evidence type="ECO:0000256" key="7">
    <source>
        <dbReference type="HAMAP-Rule" id="MF_01011"/>
    </source>
</evidence>
<gene>
    <name evidence="7" type="primary">trmA</name>
    <name evidence="10" type="ORF">EV688_11929</name>
</gene>
<dbReference type="PROSITE" id="PS01230">
    <property type="entry name" value="TRMA_1"/>
    <property type="match status" value="1"/>
</dbReference>
<dbReference type="HAMAP" id="MF_01011">
    <property type="entry name" value="RNA_methyltr_TrmA"/>
    <property type="match status" value="1"/>
</dbReference>
<feature type="binding site" evidence="7 8">
    <location>
        <position position="214"/>
    </location>
    <ligand>
        <name>S-adenosyl-L-methionine</name>
        <dbReference type="ChEBI" id="CHEBI:59789"/>
    </ligand>
</feature>
<comment type="catalytic activity">
    <reaction evidence="6 7">
        <text>uridine(54) in tRNA + S-adenosyl-L-methionine = 5-methyluridine(54) in tRNA + S-adenosyl-L-homocysteine + H(+)</text>
        <dbReference type="Rhea" id="RHEA:42712"/>
        <dbReference type="Rhea" id="RHEA-COMP:10167"/>
        <dbReference type="Rhea" id="RHEA-COMP:10193"/>
        <dbReference type="ChEBI" id="CHEBI:15378"/>
        <dbReference type="ChEBI" id="CHEBI:57856"/>
        <dbReference type="ChEBI" id="CHEBI:59789"/>
        <dbReference type="ChEBI" id="CHEBI:65315"/>
        <dbReference type="ChEBI" id="CHEBI:74447"/>
        <dbReference type="EC" id="2.1.1.35"/>
    </reaction>
</comment>
<sequence length="364" mass="41295">MQHDTPPIADYDRLLERKVEKTLDLFSGLSLPAPAVVASAPEGFRMRAEFRVWHEAQDSFYAMFNPDAPRVPVPIHAFPIACAPIQALMPELMQRIKASPELRRKLFQVEFLSTLAGESLITLVYHRPLEDAWEIEAQELAEALEVSIIGRSRKRKTVIGRDYVTETLKVDGIRYRYRQYEQAFTQPNAAVNTAMLEWASACASTLGGDLLELYCGNGNFTLPLSRHFGAVIATELSKVSTRAAQYNLEDNAIGNTHIIRLSAEEVAQALGREREFRRLQVLPQALDAYRLDSVFVDPPRAGLDAATLDMVSRFRNVLYISCNPRTLHDNLLALRDHFDITRFGLFDQFPYTDHMECGVLLRRR</sequence>
<dbReference type="GO" id="GO:0005829">
    <property type="term" value="C:cytosol"/>
    <property type="evidence" value="ECO:0007669"/>
    <property type="project" value="TreeGrafter"/>
</dbReference>
<feature type="binding site" evidence="7 8">
    <location>
        <position position="186"/>
    </location>
    <ligand>
        <name>S-adenosyl-L-methionine</name>
        <dbReference type="ChEBI" id="CHEBI:59789"/>
    </ligand>
</feature>
<dbReference type="SUPFAM" id="SSF53335">
    <property type="entry name" value="S-adenosyl-L-methionine-dependent methyltransferases"/>
    <property type="match status" value="1"/>
</dbReference>
<reference evidence="10 11" key="1">
    <citation type="submission" date="2019-03" db="EMBL/GenBank/DDBJ databases">
        <title>Genomic Encyclopedia of Type Strains, Phase IV (KMG-IV): sequencing the most valuable type-strain genomes for metagenomic binning, comparative biology and taxonomic classification.</title>
        <authorList>
            <person name="Goeker M."/>
        </authorList>
    </citation>
    <scope>NUCLEOTIDE SEQUENCE [LARGE SCALE GENOMIC DNA]</scope>
    <source>
        <strain evidence="10 11">DSM 23344</strain>
    </source>
</reference>
<evidence type="ECO:0000256" key="2">
    <source>
        <dbReference type="ARBA" id="ARBA00022679"/>
    </source>
</evidence>
<dbReference type="PANTHER" id="PTHR47790">
    <property type="entry name" value="TRNA/TMRNA (URACIL-C(5))-METHYLTRANSFERASE"/>
    <property type="match status" value="1"/>
</dbReference>
<dbReference type="InterPro" id="IPR029063">
    <property type="entry name" value="SAM-dependent_MTases_sf"/>
</dbReference>
<comment type="similarity">
    <text evidence="7">Belongs to the class I-like SAM-binding methyltransferase superfamily. RNA M5U methyltransferase family. TrmA subfamily.</text>
</comment>
<keyword evidence="2 7" id="KW-0808">Transferase</keyword>
<dbReference type="InterPro" id="IPR010280">
    <property type="entry name" value="U5_MeTrfase_fam"/>
</dbReference>
<protein>
    <recommendedName>
        <fullName evidence="7">tRNA/tmRNA (uracil-C(5))-methyltransferase</fullName>
        <ecNumber evidence="7">2.1.1.35</ecNumber>
    </recommendedName>
    <alternativeName>
        <fullName evidence="7">tRNA (uracil(54)-C(5))-methyltransferase</fullName>
    </alternativeName>
    <alternativeName>
        <fullName evidence="7">tRNA(m5U54)-methyltransferase</fullName>
        <shortName evidence="7">RUMT</shortName>
    </alternativeName>
    <alternativeName>
        <fullName evidence="7">tmRNA (uracil(341)-C(5))-methyltransferase</fullName>
    </alternativeName>
</protein>
<dbReference type="GO" id="GO:0000049">
    <property type="term" value="F:tRNA binding"/>
    <property type="evidence" value="ECO:0007669"/>
    <property type="project" value="TreeGrafter"/>
</dbReference>
<keyword evidence="4 7" id="KW-0819">tRNA processing</keyword>
<dbReference type="PROSITE" id="PS51687">
    <property type="entry name" value="SAM_MT_RNA_M5U"/>
    <property type="match status" value="1"/>
</dbReference>
<feature type="binding site" evidence="7">
    <location>
        <position position="219"/>
    </location>
    <ligand>
        <name>S-adenosyl-L-methionine</name>
        <dbReference type="ChEBI" id="CHEBI:59789"/>
    </ligand>
</feature>
<dbReference type="PANTHER" id="PTHR47790:SF2">
    <property type="entry name" value="TRNA_TMRNA (URACIL-C(5))-METHYLTRANSFERASE"/>
    <property type="match status" value="1"/>
</dbReference>
<dbReference type="EC" id="2.1.1.35" evidence="7"/>
<evidence type="ECO:0000256" key="1">
    <source>
        <dbReference type="ARBA" id="ARBA00022603"/>
    </source>
</evidence>
<evidence type="ECO:0000256" key="6">
    <source>
        <dbReference type="ARBA" id="ARBA00052788"/>
    </source>
</evidence>
<dbReference type="PROSITE" id="PS01231">
    <property type="entry name" value="TRMA_2"/>
    <property type="match status" value="1"/>
</dbReference>
<feature type="binding site" evidence="7 8">
    <location>
        <position position="235"/>
    </location>
    <ligand>
        <name>S-adenosyl-L-methionine</name>
        <dbReference type="ChEBI" id="CHEBI:59789"/>
    </ligand>
</feature>
<accession>A0A4R2KQ41</accession>